<feature type="coiled-coil region" evidence="2">
    <location>
        <begin position="360"/>
        <end position="390"/>
    </location>
</feature>
<evidence type="ECO:0000313" key="6">
    <source>
        <dbReference type="Proteomes" id="UP000887566"/>
    </source>
</evidence>
<dbReference type="Pfam" id="PF04676">
    <property type="entry name" value="CwfJ_C_2"/>
    <property type="match status" value="1"/>
</dbReference>
<feature type="domain" description="Cwf19-like protein C-terminal" evidence="4">
    <location>
        <begin position="622"/>
        <end position="718"/>
    </location>
</feature>
<evidence type="ECO:0000259" key="5">
    <source>
        <dbReference type="Pfam" id="PF04677"/>
    </source>
</evidence>
<dbReference type="AlphaFoldDB" id="A0A914WUD0"/>
<dbReference type="SUPFAM" id="SSF54197">
    <property type="entry name" value="HIT-like"/>
    <property type="match status" value="1"/>
</dbReference>
<evidence type="ECO:0000256" key="2">
    <source>
        <dbReference type="SAM" id="Coils"/>
    </source>
</evidence>
<dbReference type="InterPro" id="IPR006767">
    <property type="entry name" value="Cwf19-like_C_dom-2"/>
</dbReference>
<feature type="region of interest" description="Disordered" evidence="3">
    <location>
        <begin position="48"/>
        <end position="88"/>
    </location>
</feature>
<protein>
    <submittedName>
        <fullName evidence="7">CWF21 domain-containing protein</fullName>
    </submittedName>
</protein>
<feature type="domain" description="Cwf19-like C-terminal" evidence="5">
    <location>
        <begin position="490"/>
        <end position="613"/>
    </location>
</feature>
<comment type="similarity">
    <text evidence="1">Belongs to the CWF19 family.</text>
</comment>
<keyword evidence="6" id="KW-1185">Reference proteome</keyword>
<dbReference type="PANTHER" id="PTHR12072:SF5">
    <property type="entry name" value="CWF19-LIKE PROTEIN 2"/>
    <property type="match status" value="1"/>
</dbReference>
<dbReference type="InterPro" id="IPR006768">
    <property type="entry name" value="Cwf19-like_C_dom-1"/>
</dbReference>
<evidence type="ECO:0000256" key="3">
    <source>
        <dbReference type="SAM" id="MobiDB-lite"/>
    </source>
</evidence>
<proteinExistence type="inferred from homology"/>
<dbReference type="PANTHER" id="PTHR12072">
    <property type="entry name" value="CWF19, CELL CYCLE CONTROL PROTEIN"/>
    <property type="match status" value="1"/>
</dbReference>
<feature type="compositionally biased region" description="Basic and acidic residues" evidence="3">
    <location>
        <begin position="475"/>
        <end position="484"/>
    </location>
</feature>
<feature type="compositionally biased region" description="Low complexity" evidence="3">
    <location>
        <begin position="66"/>
        <end position="87"/>
    </location>
</feature>
<dbReference type="InterPro" id="IPR036265">
    <property type="entry name" value="HIT-like_sf"/>
</dbReference>
<accession>A0A914WUD0</accession>
<dbReference type="GO" id="GO:0071014">
    <property type="term" value="C:post-mRNA release spliceosomal complex"/>
    <property type="evidence" value="ECO:0007669"/>
    <property type="project" value="TreeGrafter"/>
</dbReference>
<dbReference type="Gene3D" id="3.30.428.10">
    <property type="entry name" value="HIT-like"/>
    <property type="match status" value="1"/>
</dbReference>
<dbReference type="WBParaSite" id="PSAMB.scaffold488size49556.g6430.t1">
    <property type="protein sequence ID" value="PSAMB.scaffold488size49556.g6430.t1"/>
    <property type="gene ID" value="PSAMB.scaffold488size49556.g6430"/>
</dbReference>
<evidence type="ECO:0000313" key="7">
    <source>
        <dbReference type="WBParaSite" id="PSAMB.scaffold488size49556.g6430.t1"/>
    </source>
</evidence>
<name>A0A914WUD0_9BILA</name>
<evidence type="ECO:0000256" key="1">
    <source>
        <dbReference type="ARBA" id="ARBA00006795"/>
    </source>
</evidence>
<dbReference type="InterPro" id="IPR040194">
    <property type="entry name" value="Cwf19-like"/>
</dbReference>
<feature type="coiled-coil region" evidence="2">
    <location>
        <begin position="90"/>
        <end position="135"/>
    </location>
</feature>
<reference evidence="7" key="1">
    <citation type="submission" date="2022-11" db="UniProtKB">
        <authorList>
            <consortium name="WormBaseParasite"/>
        </authorList>
    </citation>
    <scope>IDENTIFICATION</scope>
</reference>
<dbReference type="GO" id="GO:0000398">
    <property type="term" value="P:mRNA splicing, via spliceosome"/>
    <property type="evidence" value="ECO:0007669"/>
    <property type="project" value="TreeGrafter"/>
</dbReference>
<feature type="compositionally biased region" description="Basic and acidic residues" evidence="3">
    <location>
        <begin position="48"/>
        <end position="57"/>
    </location>
</feature>
<dbReference type="Proteomes" id="UP000887566">
    <property type="component" value="Unplaced"/>
</dbReference>
<organism evidence="6 7">
    <name type="scientific">Plectus sambesii</name>
    <dbReference type="NCBI Taxonomy" id="2011161"/>
    <lineage>
        <taxon>Eukaryota</taxon>
        <taxon>Metazoa</taxon>
        <taxon>Ecdysozoa</taxon>
        <taxon>Nematoda</taxon>
        <taxon>Chromadorea</taxon>
        <taxon>Plectida</taxon>
        <taxon>Plectina</taxon>
        <taxon>Plectoidea</taxon>
        <taxon>Plectidae</taxon>
        <taxon>Plectus</taxon>
    </lineage>
</organism>
<feature type="coiled-coil region" evidence="2">
    <location>
        <begin position="189"/>
        <end position="254"/>
    </location>
</feature>
<feature type="region of interest" description="Disordered" evidence="3">
    <location>
        <begin position="471"/>
        <end position="493"/>
    </location>
</feature>
<evidence type="ECO:0000259" key="4">
    <source>
        <dbReference type="Pfam" id="PF04676"/>
    </source>
</evidence>
<sequence>MHERIVIRNMANIVEENAQLKRDLDTAKKQLTRIGLVHERLGQKSDELAMRYDDERRRSAKRKRTSSVSSVSPSSSRSGSSPSRSHSFGVEQYKDKLTIMNVELDNLKKRLLNKLTNLQDESNTAQAELKIERSKREICEKRRHHIIKMMACLLYQFGADHELLLSFAESCKNEDVTEIEQSQHAVALAEQATRTRREWQQMKAALNEHGTAFEAQRKEADEERDKLLTRLSTLEQESEDRQAALESLKDFRESTEKLRKVLDLTRVTREVDQPAPNNFKNLNAELDKAALSVGVRQLTKSVTNALYVIERNAIQVVTEQANKAYHKLQARLATVEAGVEAEKKRAADAQSALEVCVREKDEALQTAKTLKEAAETAERQKDKYKKVSDAIRLAAQETLRKIEQKPTSHERVKAIDDKFSERKEVREMVEEERMTTAEDQIGMFDHLAKASSSVRADDDFVIDDIFMSHKKKRKQTDDREERSKRDRHIADHKRHEQTLDSCNMCIDSTKLRKHLIVAVGLKTYLAVPSVQSLVEGHCLIVPMMHVPSSLQLDEDVFDEMKIWRKGLVAMLADRDEDCVFIESAKNVQHQPHMCIECIPLPKELGDAAPIYFKKAISECEGEWSDNKKLIDLASRGGDIRRAIPKGFSYFAVDFGLQSGYAHVIEDEQRFPANFAKEIVGGMMDLDHNLWRKPSVETFDEQTAKVVHFKDMWKSYDWTERVKQRLKDSDESDD</sequence>
<keyword evidence="2" id="KW-0175">Coiled coil</keyword>
<dbReference type="Pfam" id="PF04677">
    <property type="entry name" value="CwfJ_C_1"/>
    <property type="match status" value="1"/>
</dbReference>